<dbReference type="Gene3D" id="3.40.220.10">
    <property type="entry name" value="Leucine Aminopeptidase, subunit E, domain 1"/>
    <property type="match status" value="1"/>
</dbReference>
<protein>
    <recommendedName>
        <fullName evidence="1">Macro domain-containing protein</fullName>
    </recommendedName>
</protein>
<dbReference type="EMBL" id="BTSY01000006">
    <property type="protein sequence ID" value="GMT32406.1"/>
    <property type="molecule type" value="Genomic_DNA"/>
</dbReference>
<dbReference type="InterPro" id="IPR043472">
    <property type="entry name" value="Macro_dom-like"/>
</dbReference>
<dbReference type="PANTHER" id="PTHR12521">
    <property type="entry name" value="PROTEIN C6ORF130"/>
    <property type="match status" value="1"/>
</dbReference>
<dbReference type="SUPFAM" id="SSF52949">
    <property type="entry name" value="Macro domain-like"/>
    <property type="match status" value="1"/>
</dbReference>
<keyword evidence="3" id="KW-1185">Reference proteome</keyword>
<dbReference type="PROSITE" id="PS51154">
    <property type="entry name" value="MACRO"/>
    <property type="match status" value="1"/>
</dbReference>
<dbReference type="InterPro" id="IPR002589">
    <property type="entry name" value="Macro_dom"/>
</dbReference>
<gene>
    <name evidence="2" type="ORF">PFISCL1PPCAC_23703</name>
</gene>
<accession>A0AAV5WN52</accession>
<evidence type="ECO:0000313" key="2">
    <source>
        <dbReference type="EMBL" id="GMT32406.1"/>
    </source>
</evidence>
<dbReference type="PANTHER" id="PTHR12521:SF0">
    <property type="entry name" value="ADP-RIBOSE GLYCOHYDROLASE OARD1"/>
    <property type="match status" value="1"/>
</dbReference>
<feature type="domain" description="Macro" evidence="1">
    <location>
        <begin position="1"/>
        <end position="154"/>
    </location>
</feature>
<dbReference type="AlphaFoldDB" id="A0AAV5WN52"/>
<reference evidence="2" key="1">
    <citation type="submission" date="2023-10" db="EMBL/GenBank/DDBJ databases">
        <title>Genome assembly of Pristionchus species.</title>
        <authorList>
            <person name="Yoshida K."/>
            <person name="Sommer R.J."/>
        </authorList>
    </citation>
    <scope>NUCLEOTIDE SEQUENCE</scope>
    <source>
        <strain evidence="2">RS5133</strain>
    </source>
</reference>
<feature type="non-terminal residue" evidence="2">
    <location>
        <position position="1"/>
    </location>
</feature>
<evidence type="ECO:0000313" key="3">
    <source>
        <dbReference type="Proteomes" id="UP001432322"/>
    </source>
</evidence>
<dbReference type="GO" id="GO:0140291">
    <property type="term" value="P:peptidyl-glutamate ADP-deribosylation"/>
    <property type="evidence" value="ECO:0007669"/>
    <property type="project" value="TreeGrafter"/>
</dbReference>
<dbReference type="Pfam" id="PF01661">
    <property type="entry name" value="Macro"/>
    <property type="match status" value="1"/>
</dbReference>
<sequence length="154" mass="17301">FFSQMSVITHETGDLFEIAYRPEIADWAIAHCISEDCGMGKGIAVHFKKRYGKVADLKRQVANGKTKGSAAYLEADGRIIFYLITKEKYYNKPTYDTLEGSIKDMISIMKEKGVKGCVMPRIGCGLDRLDWVKVEKMLETHFHAAGKEAIVCTL</sequence>
<dbReference type="CDD" id="cd02901">
    <property type="entry name" value="Macro_Poa1p-like"/>
    <property type="match status" value="1"/>
</dbReference>
<comment type="caution">
    <text evidence="2">The sequence shown here is derived from an EMBL/GenBank/DDBJ whole genome shotgun (WGS) entry which is preliminary data.</text>
</comment>
<dbReference type="Proteomes" id="UP001432322">
    <property type="component" value="Unassembled WGS sequence"/>
</dbReference>
<dbReference type="InterPro" id="IPR050892">
    <property type="entry name" value="ADP-ribose_metab_enzymes"/>
</dbReference>
<proteinExistence type="predicted"/>
<name>A0AAV5WN52_9BILA</name>
<organism evidence="2 3">
    <name type="scientific">Pristionchus fissidentatus</name>
    <dbReference type="NCBI Taxonomy" id="1538716"/>
    <lineage>
        <taxon>Eukaryota</taxon>
        <taxon>Metazoa</taxon>
        <taxon>Ecdysozoa</taxon>
        <taxon>Nematoda</taxon>
        <taxon>Chromadorea</taxon>
        <taxon>Rhabditida</taxon>
        <taxon>Rhabditina</taxon>
        <taxon>Diplogasteromorpha</taxon>
        <taxon>Diplogasteroidea</taxon>
        <taxon>Neodiplogasteridae</taxon>
        <taxon>Pristionchus</taxon>
    </lineage>
</organism>
<evidence type="ECO:0000259" key="1">
    <source>
        <dbReference type="PROSITE" id="PS51154"/>
    </source>
</evidence>